<reference evidence="14 15" key="1">
    <citation type="submission" date="2021-06" db="EMBL/GenBank/DDBJ databases">
        <authorList>
            <person name="Palmer J.M."/>
        </authorList>
    </citation>
    <scope>NUCLEOTIDE SEQUENCE [LARGE SCALE GENOMIC DNA]</scope>
    <source>
        <strain evidence="14 15">CL_MEX2019</strain>
        <tissue evidence="14">Muscle</tissue>
    </source>
</reference>
<dbReference type="CDD" id="cd20341">
    <property type="entry name" value="BRcat_RBR_RNF14"/>
    <property type="match status" value="1"/>
</dbReference>
<dbReference type="InterPro" id="IPR031128">
    <property type="entry name" value="RNF14_RING-HC_Zfn"/>
</dbReference>
<accession>A0ABU7ENN5</accession>
<feature type="compositionally biased region" description="Polar residues" evidence="10">
    <location>
        <begin position="90"/>
        <end position="99"/>
    </location>
</feature>
<feature type="domain" description="RING-type" evidence="11">
    <location>
        <begin position="240"/>
        <end position="286"/>
    </location>
</feature>
<comment type="catalytic activity">
    <reaction evidence="1">
        <text>[E2 ubiquitin-conjugating enzyme]-S-ubiquitinyl-L-cysteine + [acceptor protein]-L-lysine = [E2 ubiquitin-conjugating enzyme]-L-cysteine + [acceptor protein]-N(6)-ubiquitinyl-L-lysine.</text>
        <dbReference type="EC" id="2.3.2.31"/>
    </reaction>
</comment>
<dbReference type="PROSITE" id="PS51873">
    <property type="entry name" value="TRIAD"/>
    <property type="match status" value="1"/>
</dbReference>
<evidence type="ECO:0000256" key="3">
    <source>
        <dbReference type="ARBA" id="ARBA00022679"/>
    </source>
</evidence>
<evidence type="ECO:0000256" key="5">
    <source>
        <dbReference type="ARBA" id="ARBA00022737"/>
    </source>
</evidence>
<keyword evidence="5" id="KW-0677">Repeat</keyword>
<keyword evidence="4" id="KW-0479">Metal-binding</keyword>
<dbReference type="InterPro" id="IPR031127">
    <property type="entry name" value="E3_UB_ligase_RBR"/>
</dbReference>
<dbReference type="Gene3D" id="3.10.110.10">
    <property type="entry name" value="Ubiquitin Conjugating Enzyme"/>
    <property type="match status" value="1"/>
</dbReference>
<evidence type="ECO:0000313" key="15">
    <source>
        <dbReference type="Proteomes" id="UP001352852"/>
    </source>
</evidence>
<feature type="non-terminal residue" evidence="14">
    <location>
        <position position="1"/>
    </location>
</feature>
<feature type="domain" description="RWD" evidence="12">
    <location>
        <begin position="1"/>
        <end position="78"/>
    </location>
</feature>
<dbReference type="InterPro" id="IPR002867">
    <property type="entry name" value="IBR_dom"/>
</dbReference>
<evidence type="ECO:0000256" key="8">
    <source>
        <dbReference type="ARBA" id="ARBA00022833"/>
    </source>
</evidence>
<evidence type="ECO:0000256" key="9">
    <source>
        <dbReference type="PROSITE-ProRule" id="PRU00175"/>
    </source>
</evidence>
<evidence type="ECO:0000259" key="11">
    <source>
        <dbReference type="PROSITE" id="PS50089"/>
    </source>
</evidence>
<keyword evidence="7" id="KW-0833">Ubl conjugation pathway</keyword>
<dbReference type="Pfam" id="PF01485">
    <property type="entry name" value="IBR"/>
    <property type="match status" value="1"/>
</dbReference>
<name>A0ABU7ENN5_9TELE</name>
<dbReference type="CDD" id="cd16628">
    <property type="entry name" value="RING-HC_RBR_RNF14"/>
    <property type="match status" value="1"/>
</dbReference>
<proteinExistence type="predicted"/>
<evidence type="ECO:0000256" key="10">
    <source>
        <dbReference type="SAM" id="MobiDB-lite"/>
    </source>
</evidence>
<evidence type="ECO:0000259" key="13">
    <source>
        <dbReference type="PROSITE" id="PS51873"/>
    </source>
</evidence>
<keyword evidence="8" id="KW-0862">Zinc</keyword>
<evidence type="ECO:0000256" key="4">
    <source>
        <dbReference type="ARBA" id="ARBA00022723"/>
    </source>
</evidence>
<evidence type="ECO:0000256" key="7">
    <source>
        <dbReference type="ARBA" id="ARBA00022786"/>
    </source>
</evidence>
<dbReference type="PANTHER" id="PTHR11685">
    <property type="entry name" value="RBR FAMILY RING FINGER AND IBR DOMAIN-CONTAINING"/>
    <property type="match status" value="1"/>
</dbReference>
<evidence type="ECO:0000313" key="14">
    <source>
        <dbReference type="EMBL" id="MED6288843.1"/>
    </source>
</evidence>
<dbReference type="SMART" id="SM00647">
    <property type="entry name" value="IBR"/>
    <property type="match status" value="1"/>
</dbReference>
<evidence type="ECO:0000256" key="1">
    <source>
        <dbReference type="ARBA" id="ARBA00001798"/>
    </source>
</evidence>
<keyword evidence="6 9" id="KW-0863">Zinc-finger</keyword>
<dbReference type="EMBL" id="JAHUTJ010061970">
    <property type="protein sequence ID" value="MED6288843.1"/>
    <property type="molecule type" value="Genomic_DNA"/>
</dbReference>
<dbReference type="InterPro" id="IPR013083">
    <property type="entry name" value="Znf_RING/FYVE/PHD"/>
</dbReference>
<dbReference type="PROSITE" id="PS50908">
    <property type="entry name" value="RWD"/>
    <property type="match status" value="1"/>
</dbReference>
<evidence type="ECO:0000259" key="12">
    <source>
        <dbReference type="PROSITE" id="PS50908"/>
    </source>
</evidence>
<keyword evidence="15" id="KW-1185">Reference proteome</keyword>
<dbReference type="EC" id="2.3.2.31" evidence="2"/>
<organism evidence="14 15">
    <name type="scientific">Characodon lateralis</name>
    <dbReference type="NCBI Taxonomy" id="208331"/>
    <lineage>
        <taxon>Eukaryota</taxon>
        <taxon>Metazoa</taxon>
        <taxon>Chordata</taxon>
        <taxon>Craniata</taxon>
        <taxon>Vertebrata</taxon>
        <taxon>Euteleostomi</taxon>
        <taxon>Actinopterygii</taxon>
        <taxon>Neopterygii</taxon>
        <taxon>Teleostei</taxon>
        <taxon>Neoteleostei</taxon>
        <taxon>Acanthomorphata</taxon>
        <taxon>Ovalentaria</taxon>
        <taxon>Atherinomorphae</taxon>
        <taxon>Cyprinodontiformes</taxon>
        <taxon>Goodeidae</taxon>
        <taxon>Characodon</taxon>
    </lineage>
</organism>
<gene>
    <name evidence="14" type="ORF">CHARACLAT_030469</name>
</gene>
<dbReference type="Pfam" id="PF05773">
    <property type="entry name" value="RWD"/>
    <property type="match status" value="1"/>
</dbReference>
<evidence type="ECO:0000256" key="6">
    <source>
        <dbReference type="ARBA" id="ARBA00022771"/>
    </source>
</evidence>
<dbReference type="PROSITE" id="PS00518">
    <property type="entry name" value="ZF_RING_1"/>
    <property type="match status" value="1"/>
</dbReference>
<dbReference type="InterPro" id="IPR006575">
    <property type="entry name" value="RWD_dom"/>
</dbReference>
<protein>
    <recommendedName>
        <fullName evidence="2">RBR-type E3 ubiquitin transferase</fullName>
        <ecNumber evidence="2">2.3.2.31</ecNumber>
    </recommendedName>
</protein>
<dbReference type="CDD" id="cd23820">
    <property type="entry name" value="RWD_RNF14"/>
    <property type="match status" value="1"/>
</dbReference>
<sequence length="411" mass="45389">ETIRQYDVSFLPPLLLTFELPADYPSSSPPHFTLTCSWLSHAQLASLSDQLTDLYQATGGAVVLFSWIQFLREDALKHLDIHTLLKLPSDQSKTPQVNQDKQDSGLSVVDNDEPSYHVSSDLLVPSQDAAHSSDLTNLSSAAAKFDLNSFSESFLNSQRNVPSKANISSSVYLPTSSSNPLNPSVKEPHYLPIQPTDIPPNKDHSYSGLSLTSSQMLLSQILIHDAEQKRKVFASTLFDCGVCFTSWLGLECVQLYECGHIFCRACLSEFCKVQITEGDVRGITCPQPDCTATLTPAQVKGLVGEKMFSRYDRLLLQSSLDSMSDVTYCPRPPCGSVVILEKTSTLALCSVCSFAFCVNCKKTYHGTNKCSEITNETDEDLDQALPKSEGTVQYFIPARTQYFTYSKHGNE</sequence>
<feature type="region of interest" description="Disordered" evidence="10">
    <location>
        <begin position="90"/>
        <end position="111"/>
    </location>
</feature>
<dbReference type="Gene3D" id="3.30.40.10">
    <property type="entry name" value="Zinc/RING finger domain, C3HC4 (zinc finger)"/>
    <property type="match status" value="1"/>
</dbReference>
<comment type="caution">
    <text evidence="14">The sequence shown here is derived from an EMBL/GenBank/DDBJ whole genome shotgun (WGS) entry which is preliminary data.</text>
</comment>
<feature type="domain" description="RING-type" evidence="13">
    <location>
        <begin position="236"/>
        <end position="411"/>
    </location>
</feature>
<dbReference type="PROSITE" id="PS50089">
    <property type="entry name" value="ZF_RING_2"/>
    <property type="match status" value="1"/>
</dbReference>
<evidence type="ECO:0000256" key="2">
    <source>
        <dbReference type="ARBA" id="ARBA00012251"/>
    </source>
</evidence>
<dbReference type="InterPro" id="IPR017907">
    <property type="entry name" value="Znf_RING_CS"/>
</dbReference>
<dbReference type="InterPro" id="IPR001841">
    <property type="entry name" value="Znf_RING"/>
</dbReference>
<dbReference type="InterPro" id="IPR044066">
    <property type="entry name" value="TRIAD_supradom"/>
</dbReference>
<dbReference type="SUPFAM" id="SSF54495">
    <property type="entry name" value="UBC-like"/>
    <property type="match status" value="1"/>
</dbReference>
<dbReference type="InterPro" id="IPR016135">
    <property type="entry name" value="UBQ-conjugating_enzyme/RWD"/>
</dbReference>
<keyword evidence="3" id="KW-0808">Transferase</keyword>
<dbReference type="SUPFAM" id="SSF57850">
    <property type="entry name" value="RING/U-box"/>
    <property type="match status" value="2"/>
</dbReference>
<dbReference type="Proteomes" id="UP001352852">
    <property type="component" value="Unassembled WGS sequence"/>
</dbReference>
<dbReference type="Gene3D" id="2.20.25.20">
    <property type="match status" value="1"/>
</dbReference>